<keyword evidence="2 5" id="KW-0132">Cell division</keyword>
<dbReference type="Gene3D" id="2.60.440.10">
    <property type="entry name" value="YacF-like domains"/>
    <property type="match status" value="1"/>
</dbReference>
<evidence type="ECO:0000256" key="4">
    <source>
        <dbReference type="ARBA" id="ARBA00023306"/>
    </source>
</evidence>
<gene>
    <name evidence="5" type="primary">zapD</name>
    <name evidence="5" type="ORF">ACFORL_00470</name>
</gene>
<dbReference type="Proteomes" id="UP001595758">
    <property type="component" value="Unassembled WGS sequence"/>
</dbReference>
<dbReference type="RefSeq" id="WP_382340020.1">
    <property type="nucleotide sequence ID" value="NZ_JBHSAB010000001.1"/>
</dbReference>
<accession>A0ABV8CBW8</accession>
<keyword evidence="4" id="KW-0131">Cell cycle</keyword>
<comment type="caution">
    <text evidence="5">The sequence shown here is derived from an EMBL/GenBank/DDBJ whole genome shotgun (WGS) entry which is preliminary data.</text>
</comment>
<dbReference type="PANTHER" id="PTHR39455:SF1">
    <property type="entry name" value="CELL DIVISION PROTEIN ZAPD"/>
    <property type="match status" value="1"/>
</dbReference>
<name>A0ABV8CBW8_9GAMM</name>
<keyword evidence="1" id="KW-0963">Cytoplasm</keyword>
<organism evidence="5 6">
    <name type="scientific">Legionella dresdenensis</name>
    <dbReference type="NCBI Taxonomy" id="450200"/>
    <lineage>
        <taxon>Bacteria</taxon>
        <taxon>Pseudomonadati</taxon>
        <taxon>Pseudomonadota</taxon>
        <taxon>Gammaproteobacteria</taxon>
        <taxon>Legionellales</taxon>
        <taxon>Legionellaceae</taxon>
        <taxon>Legionella</taxon>
    </lineage>
</organism>
<dbReference type="InterPro" id="IPR027462">
    <property type="entry name" value="ZapD_C"/>
</dbReference>
<evidence type="ECO:0000313" key="5">
    <source>
        <dbReference type="EMBL" id="MFC3907550.1"/>
    </source>
</evidence>
<dbReference type="InterPro" id="IPR036268">
    <property type="entry name" value="ZapD_sf"/>
</dbReference>
<sequence>MFSDTITFQLATHFLPRVALRVECLYQTINQACEETHPVIHHYALKNTIEIIQLIEKPELKSRFLKELMRIEHTLIRYNNSFDRELQESLHDQIHNLNQTVGRFGDKIHTIPFLQSIRVSQSLHNQDCEIHSPQLLLWLESDPIIRQRDLMLWLSYIQPLTTAVNLYLKLLRSTAEFDQIELVNGFYQRPIPSKTSCHLILLRMNKSSGIVPRMQLGHHGFSLRLCEANSMHEIRQAKASVDLAICQI</sequence>
<keyword evidence="3" id="KW-0717">Septation</keyword>
<dbReference type="EMBL" id="JBHSAB010000001">
    <property type="protein sequence ID" value="MFC3907550.1"/>
    <property type="molecule type" value="Genomic_DNA"/>
</dbReference>
<dbReference type="PANTHER" id="PTHR39455">
    <property type="entry name" value="CELL DIVISION PROTEIN ZAPD"/>
    <property type="match status" value="1"/>
</dbReference>
<evidence type="ECO:0000256" key="2">
    <source>
        <dbReference type="ARBA" id="ARBA00022618"/>
    </source>
</evidence>
<dbReference type="InterPro" id="IPR009777">
    <property type="entry name" value="ZapD"/>
</dbReference>
<evidence type="ECO:0000256" key="1">
    <source>
        <dbReference type="ARBA" id="ARBA00022490"/>
    </source>
</evidence>
<keyword evidence="6" id="KW-1185">Reference proteome</keyword>
<evidence type="ECO:0000313" key="6">
    <source>
        <dbReference type="Proteomes" id="UP001595758"/>
    </source>
</evidence>
<evidence type="ECO:0000256" key="3">
    <source>
        <dbReference type="ARBA" id="ARBA00023210"/>
    </source>
</evidence>
<reference evidence="6" key="1">
    <citation type="journal article" date="2019" name="Int. J. Syst. Evol. Microbiol.">
        <title>The Global Catalogue of Microorganisms (GCM) 10K type strain sequencing project: providing services to taxonomists for standard genome sequencing and annotation.</title>
        <authorList>
            <consortium name="The Broad Institute Genomics Platform"/>
            <consortium name="The Broad Institute Genome Sequencing Center for Infectious Disease"/>
            <person name="Wu L."/>
            <person name="Ma J."/>
        </authorList>
    </citation>
    <scope>NUCLEOTIDE SEQUENCE [LARGE SCALE GENOMIC DNA]</scope>
    <source>
        <strain evidence="6">CCUG 59858</strain>
    </source>
</reference>
<dbReference type="Gene3D" id="1.10.3900.10">
    <property type="entry name" value="YacF-like"/>
    <property type="match status" value="1"/>
</dbReference>
<dbReference type="SUPFAM" id="SSF160950">
    <property type="entry name" value="YacF-like"/>
    <property type="match status" value="1"/>
</dbReference>
<protein>
    <submittedName>
        <fullName evidence="5">Cell division protein ZapD</fullName>
    </submittedName>
</protein>
<proteinExistence type="predicted"/>
<dbReference type="GO" id="GO:0051301">
    <property type="term" value="P:cell division"/>
    <property type="evidence" value="ECO:0007669"/>
    <property type="project" value="UniProtKB-KW"/>
</dbReference>
<dbReference type="Pfam" id="PF07072">
    <property type="entry name" value="ZapD"/>
    <property type="match status" value="1"/>
</dbReference>